<keyword evidence="2" id="KW-0813">Transport</keyword>
<sequence>MSKSFQDIINQDKPVLVDFFATWCGPCQMQAPILSEVKDVVGEQADIIKIDVDKNNALAGQYAIRSVPTLVLFKNGEVVWRKSGVGQKEELTALINQHV</sequence>
<evidence type="ECO:0000256" key="5">
    <source>
        <dbReference type="ARBA" id="ARBA00023284"/>
    </source>
</evidence>
<comment type="caution">
    <text evidence="10">The sequence shown here is derived from an EMBL/GenBank/DDBJ whole genome shotgun (WGS) entry which is preliminary data.</text>
</comment>
<dbReference type="FunFam" id="3.40.30.10:FF:000001">
    <property type="entry name" value="Thioredoxin"/>
    <property type="match status" value="1"/>
</dbReference>
<feature type="active site" description="Nucleophile" evidence="7">
    <location>
        <position position="24"/>
    </location>
</feature>
<dbReference type="EMBL" id="SMBZ01000004">
    <property type="protein sequence ID" value="TCV19515.1"/>
    <property type="molecule type" value="Genomic_DNA"/>
</dbReference>
<evidence type="ECO:0000256" key="3">
    <source>
        <dbReference type="ARBA" id="ARBA00022982"/>
    </source>
</evidence>
<dbReference type="PRINTS" id="PR00421">
    <property type="entry name" value="THIOREDOXIN"/>
</dbReference>
<protein>
    <recommendedName>
        <fullName evidence="6">Thioredoxin</fullName>
    </recommendedName>
</protein>
<reference evidence="10 11" key="1">
    <citation type="submission" date="2019-03" db="EMBL/GenBank/DDBJ databases">
        <title>Genomic Encyclopedia of Type Strains, Phase IV (KMG-IV): sequencing the most valuable type-strain genomes for metagenomic binning, comparative biology and taxonomic classification.</title>
        <authorList>
            <person name="Goeker M."/>
        </authorList>
    </citation>
    <scope>NUCLEOTIDE SEQUENCE [LARGE SCALE GENOMIC DNA]</scope>
    <source>
        <strain evidence="10 11">DSM 22362</strain>
    </source>
</reference>
<gene>
    <name evidence="10" type="ORF">EDC17_100437</name>
</gene>
<feature type="site" description="Contributes to redox potential value" evidence="7">
    <location>
        <position position="26"/>
    </location>
</feature>
<evidence type="ECO:0000313" key="11">
    <source>
        <dbReference type="Proteomes" id="UP000295197"/>
    </source>
</evidence>
<dbReference type="CDD" id="cd02947">
    <property type="entry name" value="TRX_family"/>
    <property type="match status" value="1"/>
</dbReference>
<name>A0A4R3W0F1_9SPHI</name>
<feature type="active site" description="Nucleophile" evidence="7">
    <location>
        <position position="27"/>
    </location>
</feature>
<dbReference type="InterPro" id="IPR005746">
    <property type="entry name" value="Thioredoxin"/>
</dbReference>
<feature type="site" description="Contributes to redox potential value" evidence="7">
    <location>
        <position position="25"/>
    </location>
</feature>
<evidence type="ECO:0000313" key="10">
    <source>
        <dbReference type="EMBL" id="TCV19515.1"/>
    </source>
</evidence>
<dbReference type="PROSITE" id="PS51352">
    <property type="entry name" value="THIOREDOXIN_2"/>
    <property type="match status" value="1"/>
</dbReference>
<dbReference type="PANTHER" id="PTHR45663">
    <property type="entry name" value="GEO12009P1"/>
    <property type="match status" value="1"/>
</dbReference>
<evidence type="ECO:0000256" key="6">
    <source>
        <dbReference type="NCBIfam" id="TIGR01068"/>
    </source>
</evidence>
<accession>A0A4R3W0F1</accession>
<dbReference type="InterPro" id="IPR017937">
    <property type="entry name" value="Thioredoxin_CS"/>
</dbReference>
<keyword evidence="4 8" id="KW-1015">Disulfide bond</keyword>
<dbReference type="GO" id="GO:0015035">
    <property type="term" value="F:protein-disulfide reductase activity"/>
    <property type="evidence" value="ECO:0007669"/>
    <property type="project" value="UniProtKB-UniRule"/>
</dbReference>
<feature type="site" description="Deprotonates C-terminal active site Cys" evidence="7">
    <location>
        <position position="18"/>
    </location>
</feature>
<keyword evidence="5 8" id="KW-0676">Redox-active center</keyword>
<organism evidence="10 11">
    <name type="scientific">Sphingobacterium alimentarium</name>
    <dbReference type="NCBI Taxonomy" id="797292"/>
    <lineage>
        <taxon>Bacteria</taxon>
        <taxon>Pseudomonadati</taxon>
        <taxon>Bacteroidota</taxon>
        <taxon>Sphingobacteriia</taxon>
        <taxon>Sphingobacteriales</taxon>
        <taxon>Sphingobacteriaceae</taxon>
        <taxon>Sphingobacterium</taxon>
    </lineage>
</organism>
<keyword evidence="11" id="KW-1185">Reference proteome</keyword>
<comment type="similarity">
    <text evidence="1">Belongs to the thioredoxin family.</text>
</comment>
<feature type="disulfide bond" description="Redox-active" evidence="8">
    <location>
        <begin position="24"/>
        <end position="27"/>
    </location>
</feature>
<feature type="domain" description="Thioredoxin" evidence="9">
    <location>
        <begin position="1"/>
        <end position="99"/>
    </location>
</feature>
<dbReference type="PANTHER" id="PTHR45663:SF11">
    <property type="entry name" value="GEO12009P1"/>
    <property type="match status" value="1"/>
</dbReference>
<dbReference type="AlphaFoldDB" id="A0A4R3W0F1"/>
<evidence type="ECO:0000256" key="2">
    <source>
        <dbReference type="ARBA" id="ARBA00022448"/>
    </source>
</evidence>
<dbReference type="NCBIfam" id="TIGR01068">
    <property type="entry name" value="thioredoxin"/>
    <property type="match status" value="1"/>
</dbReference>
<dbReference type="InterPro" id="IPR036249">
    <property type="entry name" value="Thioredoxin-like_sf"/>
</dbReference>
<dbReference type="Gene3D" id="3.40.30.10">
    <property type="entry name" value="Glutaredoxin"/>
    <property type="match status" value="1"/>
</dbReference>
<dbReference type="PROSITE" id="PS00194">
    <property type="entry name" value="THIOREDOXIN_1"/>
    <property type="match status" value="1"/>
</dbReference>
<evidence type="ECO:0000256" key="7">
    <source>
        <dbReference type="PIRSR" id="PIRSR000077-1"/>
    </source>
</evidence>
<dbReference type="RefSeq" id="WP_132776598.1">
    <property type="nucleotide sequence ID" value="NZ_SMBZ01000004.1"/>
</dbReference>
<dbReference type="InterPro" id="IPR013766">
    <property type="entry name" value="Thioredoxin_domain"/>
</dbReference>
<dbReference type="GO" id="GO:0045454">
    <property type="term" value="P:cell redox homeostasis"/>
    <property type="evidence" value="ECO:0007669"/>
    <property type="project" value="TreeGrafter"/>
</dbReference>
<dbReference type="GO" id="GO:0005829">
    <property type="term" value="C:cytosol"/>
    <property type="evidence" value="ECO:0007669"/>
    <property type="project" value="TreeGrafter"/>
</dbReference>
<dbReference type="PIRSF" id="PIRSF000077">
    <property type="entry name" value="Thioredoxin"/>
    <property type="match status" value="1"/>
</dbReference>
<keyword evidence="3" id="KW-0249">Electron transport</keyword>
<proteinExistence type="inferred from homology"/>
<evidence type="ECO:0000256" key="1">
    <source>
        <dbReference type="ARBA" id="ARBA00008987"/>
    </source>
</evidence>
<dbReference type="Pfam" id="PF00085">
    <property type="entry name" value="Thioredoxin"/>
    <property type="match status" value="1"/>
</dbReference>
<evidence type="ECO:0000256" key="8">
    <source>
        <dbReference type="PIRSR" id="PIRSR000077-4"/>
    </source>
</evidence>
<dbReference type="SUPFAM" id="SSF52833">
    <property type="entry name" value="Thioredoxin-like"/>
    <property type="match status" value="1"/>
</dbReference>
<dbReference type="Proteomes" id="UP000295197">
    <property type="component" value="Unassembled WGS sequence"/>
</dbReference>
<evidence type="ECO:0000256" key="4">
    <source>
        <dbReference type="ARBA" id="ARBA00023157"/>
    </source>
</evidence>
<dbReference type="OrthoDB" id="9790390at2"/>
<evidence type="ECO:0000259" key="9">
    <source>
        <dbReference type="PROSITE" id="PS51352"/>
    </source>
</evidence>